<name>A0ACB9G3R2_9ASTR</name>
<evidence type="ECO:0000313" key="2">
    <source>
        <dbReference type="Proteomes" id="UP001056120"/>
    </source>
</evidence>
<reference evidence="2" key="1">
    <citation type="journal article" date="2022" name="Mol. Ecol. Resour.">
        <title>The genomes of chicory, endive, great burdock and yacon provide insights into Asteraceae palaeo-polyploidization history and plant inulin production.</title>
        <authorList>
            <person name="Fan W."/>
            <person name="Wang S."/>
            <person name="Wang H."/>
            <person name="Wang A."/>
            <person name="Jiang F."/>
            <person name="Liu H."/>
            <person name="Zhao H."/>
            <person name="Xu D."/>
            <person name="Zhang Y."/>
        </authorList>
    </citation>
    <scope>NUCLEOTIDE SEQUENCE [LARGE SCALE GENOMIC DNA]</scope>
    <source>
        <strain evidence="2">cv. Yunnan</strain>
    </source>
</reference>
<dbReference type="EMBL" id="CM042032">
    <property type="protein sequence ID" value="KAI3777838.1"/>
    <property type="molecule type" value="Genomic_DNA"/>
</dbReference>
<protein>
    <submittedName>
        <fullName evidence="1">Uncharacterized protein</fullName>
    </submittedName>
</protein>
<evidence type="ECO:0000313" key="1">
    <source>
        <dbReference type="EMBL" id="KAI3777838.1"/>
    </source>
</evidence>
<gene>
    <name evidence="1" type="ORF">L1987_47641</name>
</gene>
<accession>A0ACB9G3R2</accession>
<keyword evidence="2" id="KW-1185">Reference proteome</keyword>
<dbReference type="Proteomes" id="UP001056120">
    <property type="component" value="Linkage Group LG15"/>
</dbReference>
<organism evidence="1 2">
    <name type="scientific">Smallanthus sonchifolius</name>
    <dbReference type="NCBI Taxonomy" id="185202"/>
    <lineage>
        <taxon>Eukaryota</taxon>
        <taxon>Viridiplantae</taxon>
        <taxon>Streptophyta</taxon>
        <taxon>Embryophyta</taxon>
        <taxon>Tracheophyta</taxon>
        <taxon>Spermatophyta</taxon>
        <taxon>Magnoliopsida</taxon>
        <taxon>eudicotyledons</taxon>
        <taxon>Gunneridae</taxon>
        <taxon>Pentapetalae</taxon>
        <taxon>asterids</taxon>
        <taxon>campanulids</taxon>
        <taxon>Asterales</taxon>
        <taxon>Asteraceae</taxon>
        <taxon>Asteroideae</taxon>
        <taxon>Heliantheae alliance</taxon>
        <taxon>Millerieae</taxon>
        <taxon>Smallanthus</taxon>
    </lineage>
</organism>
<reference evidence="1 2" key="2">
    <citation type="journal article" date="2022" name="Mol. Ecol. Resour.">
        <title>The genomes of chicory, endive, great burdock and yacon provide insights into Asteraceae paleo-polyploidization history and plant inulin production.</title>
        <authorList>
            <person name="Fan W."/>
            <person name="Wang S."/>
            <person name="Wang H."/>
            <person name="Wang A."/>
            <person name="Jiang F."/>
            <person name="Liu H."/>
            <person name="Zhao H."/>
            <person name="Xu D."/>
            <person name="Zhang Y."/>
        </authorList>
    </citation>
    <scope>NUCLEOTIDE SEQUENCE [LARGE SCALE GENOMIC DNA]</scope>
    <source>
        <strain evidence="2">cv. Yunnan</strain>
        <tissue evidence="1">Leaves</tissue>
    </source>
</reference>
<proteinExistence type="predicted"/>
<comment type="caution">
    <text evidence="1">The sequence shown here is derived from an EMBL/GenBank/DDBJ whole genome shotgun (WGS) entry which is preliminary data.</text>
</comment>
<sequence length="91" mass="9941">MTSRMLLRNMKSSIISSRKLAWLLFAALLVFVYAMRSGGSAASEPIYKPSSKLTPARHLAVHSPPNSQSNSISNRKQNSVLSLLLSAALLR</sequence>